<organism evidence="1 2">
    <name type="scientific">Auriscalpium vulgare</name>
    <dbReference type="NCBI Taxonomy" id="40419"/>
    <lineage>
        <taxon>Eukaryota</taxon>
        <taxon>Fungi</taxon>
        <taxon>Dikarya</taxon>
        <taxon>Basidiomycota</taxon>
        <taxon>Agaricomycotina</taxon>
        <taxon>Agaricomycetes</taxon>
        <taxon>Russulales</taxon>
        <taxon>Auriscalpiaceae</taxon>
        <taxon>Auriscalpium</taxon>
    </lineage>
</organism>
<dbReference type="Proteomes" id="UP000814033">
    <property type="component" value="Unassembled WGS sequence"/>
</dbReference>
<reference evidence="1" key="2">
    <citation type="journal article" date="2022" name="New Phytol.">
        <title>Evolutionary transition to the ectomycorrhizal habit in the genomes of a hyperdiverse lineage of mushroom-forming fungi.</title>
        <authorList>
            <person name="Looney B."/>
            <person name="Miyauchi S."/>
            <person name="Morin E."/>
            <person name="Drula E."/>
            <person name="Courty P.E."/>
            <person name="Kohler A."/>
            <person name="Kuo A."/>
            <person name="LaButti K."/>
            <person name="Pangilinan J."/>
            <person name="Lipzen A."/>
            <person name="Riley R."/>
            <person name="Andreopoulos W."/>
            <person name="He G."/>
            <person name="Johnson J."/>
            <person name="Nolan M."/>
            <person name="Tritt A."/>
            <person name="Barry K.W."/>
            <person name="Grigoriev I.V."/>
            <person name="Nagy L.G."/>
            <person name="Hibbett D."/>
            <person name="Henrissat B."/>
            <person name="Matheny P.B."/>
            <person name="Labbe J."/>
            <person name="Martin F.M."/>
        </authorList>
    </citation>
    <scope>NUCLEOTIDE SEQUENCE</scope>
    <source>
        <strain evidence="1">FP105234-sp</strain>
    </source>
</reference>
<evidence type="ECO:0000313" key="2">
    <source>
        <dbReference type="Proteomes" id="UP000814033"/>
    </source>
</evidence>
<sequence>MAEVMQELNDPEYLRRLRPAAGFPESAVGIEMLRNALAVSVLSLRFWADRHDSLLLRHAELERMFPTALKAGRREDAVAPFIRADLLRSKSVVEVDEQAPDLPSIATVPLSSYATDSAVEDLDDDEVENTIGEEVDQLEESEADVATASHG</sequence>
<reference evidence="1" key="1">
    <citation type="submission" date="2021-02" db="EMBL/GenBank/DDBJ databases">
        <authorList>
            <consortium name="DOE Joint Genome Institute"/>
            <person name="Ahrendt S."/>
            <person name="Looney B.P."/>
            <person name="Miyauchi S."/>
            <person name="Morin E."/>
            <person name="Drula E."/>
            <person name="Courty P.E."/>
            <person name="Chicoki N."/>
            <person name="Fauchery L."/>
            <person name="Kohler A."/>
            <person name="Kuo A."/>
            <person name="Labutti K."/>
            <person name="Pangilinan J."/>
            <person name="Lipzen A."/>
            <person name="Riley R."/>
            <person name="Andreopoulos W."/>
            <person name="He G."/>
            <person name="Johnson J."/>
            <person name="Barry K.W."/>
            <person name="Grigoriev I.V."/>
            <person name="Nagy L."/>
            <person name="Hibbett D."/>
            <person name="Henrissat B."/>
            <person name="Matheny P.B."/>
            <person name="Labbe J."/>
            <person name="Martin F."/>
        </authorList>
    </citation>
    <scope>NUCLEOTIDE SEQUENCE</scope>
    <source>
        <strain evidence="1">FP105234-sp</strain>
    </source>
</reference>
<keyword evidence="2" id="KW-1185">Reference proteome</keyword>
<dbReference type="EMBL" id="MU275929">
    <property type="protein sequence ID" value="KAI0046313.1"/>
    <property type="molecule type" value="Genomic_DNA"/>
</dbReference>
<comment type="caution">
    <text evidence="1">The sequence shown here is derived from an EMBL/GenBank/DDBJ whole genome shotgun (WGS) entry which is preliminary data.</text>
</comment>
<accession>A0ACB8RS38</accession>
<evidence type="ECO:0000313" key="1">
    <source>
        <dbReference type="EMBL" id="KAI0046313.1"/>
    </source>
</evidence>
<name>A0ACB8RS38_9AGAM</name>
<proteinExistence type="predicted"/>
<protein>
    <submittedName>
        <fullName evidence="1">Uncharacterized protein</fullName>
    </submittedName>
</protein>
<gene>
    <name evidence="1" type="ORF">FA95DRAFT_1596351</name>
</gene>